<dbReference type="InterPro" id="IPR052929">
    <property type="entry name" value="RNase_H-like_EbsB-rel"/>
</dbReference>
<dbReference type="InterPro" id="IPR036397">
    <property type="entry name" value="RNaseH_sf"/>
</dbReference>
<name>K3YD76_SETIT</name>
<keyword evidence="5" id="KW-1185">Reference proteome</keyword>
<proteinExistence type="predicted"/>
<dbReference type="Proteomes" id="UP000004995">
    <property type="component" value="Unassembled WGS sequence"/>
</dbReference>
<organism evidence="3">
    <name type="scientific">Setaria italica</name>
    <name type="common">Foxtail millet</name>
    <name type="synonym">Panicum italicum</name>
    <dbReference type="NCBI Taxonomy" id="4555"/>
    <lineage>
        <taxon>Eukaryota</taxon>
        <taxon>Viridiplantae</taxon>
        <taxon>Streptophyta</taxon>
        <taxon>Embryophyta</taxon>
        <taxon>Tracheophyta</taxon>
        <taxon>Spermatophyta</taxon>
        <taxon>Magnoliopsida</taxon>
        <taxon>Liliopsida</taxon>
        <taxon>Poales</taxon>
        <taxon>Poaceae</taxon>
        <taxon>PACMAD clade</taxon>
        <taxon>Panicoideae</taxon>
        <taxon>Panicodae</taxon>
        <taxon>Paniceae</taxon>
        <taxon>Cenchrinae</taxon>
        <taxon>Setaria</taxon>
    </lineage>
</organism>
<dbReference type="InterPro" id="IPR012337">
    <property type="entry name" value="RNaseH-like_sf"/>
</dbReference>
<dbReference type="EMBL" id="CM003534">
    <property type="protein sequence ID" value="RCV32624.1"/>
    <property type="molecule type" value="Genomic_DNA"/>
</dbReference>
<dbReference type="HOGENOM" id="CLU_1362457_0_0_1"/>
<evidence type="ECO:0000259" key="1">
    <source>
        <dbReference type="Pfam" id="PF13456"/>
    </source>
</evidence>
<evidence type="ECO:0000313" key="3">
    <source>
        <dbReference type="EMBL" id="RCV32624.1"/>
    </source>
</evidence>
<evidence type="ECO:0008006" key="6">
    <source>
        <dbReference type="Google" id="ProtNLM"/>
    </source>
</evidence>
<dbReference type="SUPFAM" id="SSF53098">
    <property type="entry name" value="Ribonuclease H-like"/>
    <property type="match status" value="1"/>
</dbReference>
<dbReference type="CDD" id="cd06222">
    <property type="entry name" value="RNase_H_like"/>
    <property type="match status" value="1"/>
</dbReference>
<evidence type="ECO:0000313" key="5">
    <source>
        <dbReference type="Proteomes" id="UP000004995"/>
    </source>
</evidence>
<dbReference type="eggNOG" id="KOG1075">
    <property type="taxonomic scope" value="Eukaryota"/>
</dbReference>
<protein>
    <recommendedName>
        <fullName evidence="6">RNase H type-1 domain-containing protein</fullName>
    </recommendedName>
</protein>
<feature type="domain" description="Reverse transcriptase zinc-binding" evidence="2">
    <location>
        <begin position="1"/>
        <end position="52"/>
    </location>
</feature>
<dbReference type="InterPro" id="IPR044730">
    <property type="entry name" value="RNase_H-like_dom_plant"/>
</dbReference>
<dbReference type="OMA" id="SKCARNC"/>
<dbReference type="AlphaFoldDB" id="K3YD76"/>
<accession>K3YD76</accession>
<feature type="domain" description="RNase H type-1" evidence="1">
    <location>
        <begin position="87"/>
        <end position="154"/>
    </location>
</feature>
<evidence type="ECO:0000313" key="4">
    <source>
        <dbReference type="EnsemblPlants" id="KQK96307"/>
    </source>
</evidence>
<reference evidence="3 5" key="1">
    <citation type="journal article" date="2012" name="Nat. Biotechnol.">
        <title>Reference genome sequence of the model plant Setaria.</title>
        <authorList>
            <person name="Bennetzen J.L."/>
            <person name="Schmutz J."/>
            <person name="Wang H."/>
            <person name="Percifield R."/>
            <person name="Hawkins J."/>
            <person name="Pontaroli A.C."/>
            <person name="Estep M."/>
            <person name="Feng L."/>
            <person name="Vaughn J.N."/>
            <person name="Grimwood J."/>
            <person name="Jenkins J."/>
            <person name="Barry K."/>
            <person name="Lindquist E."/>
            <person name="Hellsten U."/>
            <person name="Deshpande S."/>
            <person name="Wang X."/>
            <person name="Wu X."/>
            <person name="Mitros T."/>
            <person name="Triplett J."/>
            <person name="Yang X."/>
            <person name="Ye C.Y."/>
            <person name="Mauro-Herrera M."/>
            <person name="Wang L."/>
            <person name="Li P."/>
            <person name="Sharma M."/>
            <person name="Sharma R."/>
            <person name="Ronald P.C."/>
            <person name="Panaud O."/>
            <person name="Kellogg E.A."/>
            <person name="Brutnell T.P."/>
            <person name="Doust A.N."/>
            <person name="Tuskan G.A."/>
            <person name="Rokhsar D."/>
            <person name="Devos K.M."/>
        </authorList>
    </citation>
    <scope>NUCLEOTIDE SEQUENCE [LARGE SCALE GENOMIC DNA]</scope>
    <source>
        <strain evidence="5">cv. Yugu1</strain>
        <strain evidence="3">Yugu1</strain>
    </source>
</reference>
<dbReference type="InterPro" id="IPR026960">
    <property type="entry name" value="RVT-Znf"/>
</dbReference>
<dbReference type="OrthoDB" id="694270at2759"/>
<dbReference type="InterPro" id="IPR002156">
    <property type="entry name" value="RNaseH_domain"/>
</dbReference>
<dbReference type="GO" id="GO:0004523">
    <property type="term" value="F:RNA-DNA hybrid ribonuclease activity"/>
    <property type="evidence" value="ECO:0007669"/>
    <property type="project" value="InterPro"/>
</dbReference>
<dbReference type="PANTHER" id="PTHR47074">
    <property type="entry name" value="BNAC02G40300D PROTEIN"/>
    <property type="match status" value="1"/>
</dbReference>
<reference evidence="4" key="3">
    <citation type="submission" date="2018-08" db="UniProtKB">
        <authorList>
            <consortium name="EnsemblPlants"/>
        </authorList>
    </citation>
    <scope>IDENTIFICATION</scope>
    <source>
        <strain evidence="4">Yugu1</strain>
    </source>
</reference>
<dbReference type="Gramene" id="KQK96307">
    <property type="protein sequence ID" value="KQK96307"/>
    <property type="gene ID" value="SETIT_012179mg"/>
</dbReference>
<dbReference type="PANTHER" id="PTHR47074:SF43">
    <property type="entry name" value="RNASE H TYPE-1 DOMAIN-CONTAINING PROTEIN"/>
    <property type="match status" value="1"/>
</dbReference>
<dbReference type="Pfam" id="PF13966">
    <property type="entry name" value="zf-RVT"/>
    <property type="match status" value="1"/>
</dbReference>
<dbReference type="GO" id="GO:0003676">
    <property type="term" value="F:nucleic acid binding"/>
    <property type="evidence" value="ECO:0007669"/>
    <property type="project" value="InterPro"/>
</dbReference>
<evidence type="ECO:0000259" key="2">
    <source>
        <dbReference type="Pfam" id="PF13966"/>
    </source>
</evidence>
<gene>
    <name evidence="3" type="ORF">SETIT_7G017800v2</name>
</gene>
<dbReference type="EnsemblPlants" id="KQK96307">
    <property type="protein sequence ID" value="KQK96307"/>
    <property type="gene ID" value="SETIT_012179mg"/>
</dbReference>
<sequence>MFVWHVAHNALQVKLNIAGREVSLDTLCPMRSRFDEHSGHLFFKCKEAKLGWQLLNMEDKRVMLMAENSPKAIPKWRAPPEDVYKINCDGSSIPGSNKAGWGFIVRDHYGNIIAAGAGLANLLLSAQPAEAVACMKGLEHAAELGMRRVILEASTDRYCNVIDDTLAAMALNCINSPLLWQDRLPDSVASLVSGDLPGAHV</sequence>
<dbReference type="Gene3D" id="3.30.420.10">
    <property type="entry name" value="Ribonuclease H-like superfamily/Ribonuclease H"/>
    <property type="match status" value="1"/>
</dbReference>
<dbReference type="Pfam" id="PF13456">
    <property type="entry name" value="RVT_3"/>
    <property type="match status" value="1"/>
</dbReference>
<dbReference type="EMBL" id="AGNK02004079">
    <property type="status" value="NOT_ANNOTATED_CDS"/>
    <property type="molecule type" value="Genomic_DNA"/>
</dbReference>
<reference evidence="3" key="2">
    <citation type="submission" date="2015-07" db="EMBL/GenBank/DDBJ databases">
        <authorList>
            <person name="Noorani M."/>
        </authorList>
    </citation>
    <scope>NUCLEOTIDE SEQUENCE</scope>
    <source>
        <strain evidence="3">Yugu1</strain>
    </source>
</reference>